<evidence type="ECO:0000256" key="4">
    <source>
        <dbReference type="ARBA" id="ARBA00022525"/>
    </source>
</evidence>
<dbReference type="Pfam" id="PF01823">
    <property type="entry name" value="MACPF"/>
    <property type="match status" value="1"/>
</dbReference>
<evidence type="ECO:0000256" key="2">
    <source>
        <dbReference type="ARBA" id="ARBA00004613"/>
    </source>
</evidence>
<dbReference type="InterPro" id="IPR035892">
    <property type="entry name" value="C2_domain_sf"/>
</dbReference>
<dbReference type="eggNOG" id="ENOG502RQWS">
    <property type="taxonomic scope" value="Eukaryota"/>
</dbReference>
<dbReference type="GO" id="GO:0051607">
    <property type="term" value="P:defense response to virus"/>
    <property type="evidence" value="ECO:0007669"/>
    <property type="project" value="TreeGrafter"/>
</dbReference>
<comment type="subcellular location">
    <subcellularLocation>
        <location evidence="1">Membrane</location>
    </subcellularLocation>
    <subcellularLocation>
        <location evidence="2">Secreted</location>
    </subcellularLocation>
</comment>
<protein>
    <recommendedName>
        <fullName evidence="14">Perforin-1-like</fullName>
    </recommendedName>
</protein>
<dbReference type="OMA" id="ASSHCHI"/>
<keyword evidence="4" id="KW-0964">Secreted</keyword>
<evidence type="ECO:0000259" key="10">
    <source>
        <dbReference type="PROSITE" id="PS50004"/>
    </source>
</evidence>
<evidence type="ECO:0000256" key="9">
    <source>
        <dbReference type="SAM" id="SignalP"/>
    </source>
</evidence>
<keyword evidence="13" id="KW-1185">Reference proteome</keyword>
<comment type="similarity">
    <text evidence="3">Belongs to the complement C6/C7/C8/C9 family.</text>
</comment>
<dbReference type="GO" id="GO:0022829">
    <property type="term" value="F:wide pore channel activity"/>
    <property type="evidence" value="ECO:0007669"/>
    <property type="project" value="TreeGrafter"/>
</dbReference>
<evidence type="ECO:0000256" key="6">
    <source>
        <dbReference type="ARBA" id="ARBA00022852"/>
    </source>
</evidence>
<proteinExistence type="inferred from homology"/>
<dbReference type="SMART" id="SM00239">
    <property type="entry name" value="C2"/>
    <property type="match status" value="1"/>
</dbReference>
<dbReference type="InterPro" id="IPR020863">
    <property type="entry name" value="MACPF_CS"/>
</dbReference>
<dbReference type="InterPro" id="IPR020864">
    <property type="entry name" value="MACPF"/>
</dbReference>
<sequence length="543" mass="60816">MKMRFQSACLLLPLGTVLLFLSSADAQCFSGTREECKDVDFIPGHNLGGEGIDITTLARKGAYVFKMETTLNNNNTCTICKNRWTGRNEKLPLAIVDWRSLQKCKQSVTSKLYESSMSLASSSSNGVSNDWKVGLGFFPKPSTGVEVALSGSHSKVAEYAMGKAKKDKYSFSSQEVFCRYYRYRLKRSAELTPQFSTLLNSLPFHYNSITKLQYRQIIDIYGTHYIRQVELGGKVREVTALKTCELALDGLTADEVKDCLGVEASATVVSVKVSSAYKQCNEVKKKKLSQRKFSDKYSEREVEVTGGGGDTDVSDLLFGGRQSLQFKSWIQSLKTNPDIISYSLAPLHLLARSQPKKNSLKKAITDYITERAIKHKCPSCPSGSFPSHREKCKCVCSANPYMTDSCCPKERGLGQLTVIIESAKNLWGDYSTQTDGYVKVIFQRKEQCTKVIKNNNNPIWNAHFDFGVVNILRDNNIKLQVWDKDDGYNDDKLGSFTISVRATKKFKEETKFLKNGSLQFKFSFTCAPNLTGPDCSHHSPRLV</sequence>
<keyword evidence="6" id="KW-0204">Cytolysis</keyword>
<dbReference type="HOGENOM" id="CLU_039516_2_0_1"/>
<evidence type="ECO:0000256" key="7">
    <source>
        <dbReference type="ARBA" id="ARBA00023136"/>
    </source>
</evidence>
<evidence type="ECO:0008006" key="14">
    <source>
        <dbReference type="Google" id="ProtNLM"/>
    </source>
</evidence>
<keyword evidence="8" id="KW-1015">Disulfide bond</keyword>
<dbReference type="EMBL" id="AFYH01270987">
    <property type="status" value="NOT_ANNOTATED_CDS"/>
    <property type="molecule type" value="Genomic_DNA"/>
</dbReference>
<evidence type="ECO:0000259" key="11">
    <source>
        <dbReference type="PROSITE" id="PS51412"/>
    </source>
</evidence>
<dbReference type="STRING" id="7897.ENSLACP00000000706"/>
<evidence type="ECO:0000256" key="3">
    <source>
        <dbReference type="ARBA" id="ARBA00009214"/>
    </source>
</evidence>
<dbReference type="GO" id="GO:0005576">
    <property type="term" value="C:extracellular region"/>
    <property type="evidence" value="ECO:0007669"/>
    <property type="project" value="UniProtKB-SubCell"/>
</dbReference>
<dbReference type="PANTHER" id="PTHR46096:SF3">
    <property type="entry name" value="PERFORIN-1"/>
    <property type="match status" value="1"/>
</dbReference>
<name>H2ZTI5_LATCH</name>
<dbReference type="GO" id="GO:0001771">
    <property type="term" value="P:immunological synapse formation"/>
    <property type="evidence" value="ECO:0007669"/>
    <property type="project" value="TreeGrafter"/>
</dbReference>
<evidence type="ECO:0000256" key="1">
    <source>
        <dbReference type="ARBA" id="ARBA00004370"/>
    </source>
</evidence>
<evidence type="ECO:0000256" key="8">
    <source>
        <dbReference type="ARBA" id="ARBA00023157"/>
    </source>
</evidence>
<evidence type="ECO:0000256" key="5">
    <source>
        <dbReference type="ARBA" id="ARBA00022729"/>
    </source>
</evidence>
<dbReference type="PROSITE" id="PS00279">
    <property type="entry name" value="MACPF_1"/>
    <property type="match status" value="1"/>
</dbReference>
<dbReference type="GO" id="GO:0001913">
    <property type="term" value="P:T cell mediated cytotoxicity"/>
    <property type="evidence" value="ECO:0007669"/>
    <property type="project" value="TreeGrafter"/>
</dbReference>
<gene>
    <name evidence="12" type="primary">LOC102356836</name>
</gene>
<dbReference type="InParanoid" id="H2ZTI5"/>
<dbReference type="GO" id="GO:0016020">
    <property type="term" value="C:membrane"/>
    <property type="evidence" value="ECO:0007669"/>
    <property type="project" value="UniProtKB-SubCell"/>
</dbReference>
<feature type="domain" description="MACPF" evidence="11">
    <location>
        <begin position="32"/>
        <end position="381"/>
    </location>
</feature>
<reference evidence="12" key="2">
    <citation type="submission" date="2025-08" db="UniProtKB">
        <authorList>
            <consortium name="Ensembl"/>
        </authorList>
    </citation>
    <scope>IDENTIFICATION</scope>
</reference>
<reference evidence="12" key="3">
    <citation type="submission" date="2025-09" db="UniProtKB">
        <authorList>
            <consortium name="Ensembl"/>
        </authorList>
    </citation>
    <scope>IDENTIFICATION</scope>
</reference>
<dbReference type="GO" id="GO:0031640">
    <property type="term" value="P:killing of cells of another organism"/>
    <property type="evidence" value="ECO:0007669"/>
    <property type="project" value="UniProtKB-KW"/>
</dbReference>
<dbReference type="SUPFAM" id="SSF49562">
    <property type="entry name" value="C2 domain (Calcium/lipid-binding domain, CaLB)"/>
    <property type="match status" value="1"/>
</dbReference>
<evidence type="ECO:0000313" key="13">
    <source>
        <dbReference type="Proteomes" id="UP000008672"/>
    </source>
</evidence>
<dbReference type="PROSITE" id="PS50004">
    <property type="entry name" value="C2"/>
    <property type="match status" value="1"/>
</dbReference>
<feature type="signal peptide" evidence="9">
    <location>
        <begin position="1"/>
        <end position="26"/>
    </location>
</feature>
<dbReference type="Ensembl" id="ENSLACT00000000712.1">
    <property type="protein sequence ID" value="ENSLACP00000000706.1"/>
    <property type="gene ID" value="ENSLACG00000000632.1"/>
</dbReference>
<organism evidence="12 13">
    <name type="scientific">Latimeria chalumnae</name>
    <name type="common">Coelacanth</name>
    <dbReference type="NCBI Taxonomy" id="7897"/>
    <lineage>
        <taxon>Eukaryota</taxon>
        <taxon>Metazoa</taxon>
        <taxon>Chordata</taxon>
        <taxon>Craniata</taxon>
        <taxon>Vertebrata</taxon>
        <taxon>Euteleostomi</taxon>
        <taxon>Coelacanthiformes</taxon>
        <taxon>Coelacanthidae</taxon>
        <taxon>Latimeria</taxon>
    </lineage>
</organism>
<feature type="domain" description="C2" evidence="10">
    <location>
        <begin position="396"/>
        <end position="513"/>
    </location>
</feature>
<dbReference type="InterPro" id="IPR000008">
    <property type="entry name" value="C2_dom"/>
</dbReference>
<dbReference type="Pfam" id="PF00168">
    <property type="entry name" value="C2"/>
    <property type="match status" value="1"/>
</dbReference>
<keyword evidence="7" id="KW-0472">Membrane</keyword>
<dbReference type="AlphaFoldDB" id="H2ZTI5"/>
<keyword evidence="5 9" id="KW-0732">Signal</keyword>
<dbReference type="Proteomes" id="UP000008672">
    <property type="component" value="Unassembled WGS sequence"/>
</dbReference>
<dbReference type="PANTHER" id="PTHR46096">
    <property type="entry name" value="PERFORIN-1"/>
    <property type="match status" value="1"/>
</dbReference>
<dbReference type="Gene3D" id="2.60.40.150">
    <property type="entry name" value="C2 domain"/>
    <property type="match status" value="1"/>
</dbReference>
<accession>H2ZTI5</accession>
<dbReference type="GeneTree" id="ENSGT00530000063725"/>
<dbReference type="InterPro" id="IPR052784">
    <property type="entry name" value="Perforin-1_pore-forming"/>
</dbReference>
<dbReference type="SMART" id="SM00457">
    <property type="entry name" value="MACPF"/>
    <property type="match status" value="1"/>
</dbReference>
<evidence type="ECO:0000313" key="12">
    <source>
        <dbReference type="Ensembl" id="ENSLACP00000000706.1"/>
    </source>
</evidence>
<reference evidence="13" key="1">
    <citation type="submission" date="2011-08" db="EMBL/GenBank/DDBJ databases">
        <title>The draft genome of Latimeria chalumnae.</title>
        <authorList>
            <person name="Di Palma F."/>
            <person name="Alfoldi J."/>
            <person name="Johnson J."/>
            <person name="Berlin A."/>
            <person name="Gnerre S."/>
            <person name="Jaffe D."/>
            <person name="MacCallum I."/>
            <person name="Young S."/>
            <person name="Walker B.J."/>
            <person name="Lander E."/>
            <person name="Lindblad-Toh K."/>
        </authorList>
    </citation>
    <scope>NUCLEOTIDE SEQUENCE [LARGE SCALE GENOMIC DNA]</scope>
    <source>
        <strain evidence="13">Wild caught</strain>
    </source>
</reference>
<feature type="chain" id="PRO_5046882557" description="Perforin-1-like" evidence="9">
    <location>
        <begin position="27"/>
        <end position="543"/>
    </location>
</feature>
<dbReference type="PROSITE" id="PS51412">
    <property type="entry name" value="MACPF_2"/>
    <property type="match status" value="1"/>
</dbReference>